<dbReference type="PANTHER" id="PTHR33529">
    <property type="entry name" value="SLR0882 PROTEIN-RELATED"/>
    <property type="match status" value="1"/>
</dbReference>
<dbReference type="Proteomes" id="UP000319852">
    <property type="component" value="Chromosome"/>
</dbReference>
<keyword evidence="3 6" id="KW-0812">Transmembrane</keyword>
<dbReference type="RefSeq" id="WP_145062290.1">
    <property type="nucleotide sequence ID" value="NZ_CP036263.1"/>
</dbReference>
<dbReference type="GO" id="GO:0015920">
    <property type="term" value="P:lipopolysaccharide transport"/>
    <property type="evidence" value="ECO:0007669"/>
    <property type="project" value="TreeGrafter"/>
</dbReference>
<reference evidence="7 8" key="1">
    <citation type="submission" date="2019-02" db="EMBL/GenBank/DDBJ databases">
        <title>Deep-cultivation of Planctomycetes and their phenomic and genomic characterization uncovers novel biology.</title>
        <authorList>
            <person name="Wiegand S."/>
            <person name="Jogler M."/>
            <person name="Boedeker C."/>
            <person name="Pinto D."/>
            <person name="Vollmers J."/>
            <person name="Rivas-Marin E."/>
            <person name="Kohn T."/>
            <person name="Peeters S.H."/>
            <person name="Heuer A."/>
            <person name="Rast P."/>
            <person name="Oberbeckmann S."/>
            <person name="Bunk B."/>
            <person name="Jeske O."/>
            <person name="Meyerdierks A."/>
            <person name="Storesund J.E."/>
            <person name="Kallscheuer N."/>
            <person name="Luecker S."/>
            <person name="Lage O.M."/>
            <person name="Pohl T."/>
            <person name="Merkel B.J."/>
            <person name="Hornburger P."/>
            <person name="Mueller R.-W."/>
            <person name="Bruemmer F."/>
            <person name="Labrenz M."/>
            <person name="Spormann A.M."/>
            <person name="Op den Camp H."/>
            <person name="Overmann J."/>
            <person name="Amann R."/>
            <person name="Jetten M.S.M."/>
            <person name="Mascher T."/>
            <person name="Medema M.H."/>
            <person name="Devos D.P."/>
            <person name="Kaster A.-K."/>
            <person name="Ovreas L."/>
            <person name="Rohde M."/>
            <person name="Galperin M.Y."/>
            <person name="Jogler C."/>
        </authorList>
    </citation>
    <scope>NUCLEOTIDE SEQUENCE [LARGE SCALE GENOMIC DNA]</scope>
    <source>
        <strain evidence="7 8">HG15A2</strain>
    </source>
</reference>
<feature type="transmembrane region" description="Helical" evidence="6">
    <location>
        <begin position="337"/>
        <end position="356"/>
    </location>
</feature>
<dbReference type="PANTHER" id="PTHR33529:SF6">
    <property type="entry name" value="YJGP_YJGQ FAMILY PERMEASE"/>
    <property type="match status" value="1"/>
</dbReference>
<dbReference type="InterPro" id="IPR005495">
    <property type="entry name" value="LptG/LptF_permease"/>
</dbReference>
<evidence type="ECO:0000256" key="3">
    <source>
        <dbReference type="ARBA" id="ARBA00022692"/>
    </source>
</evidence>
<evidence type="ECO:0000256" key="6">
    <source>
        <dbReference type="SAM" id="Phobius"/>
    </source>
</evidence>
<gene>
    <name evidence="7" type="ORF">HG15A2_39990</name>
</gene>
<organism evidence="7 8">
    <name type="scientific">Adhaeretor mobilis</name>
    <dbReference type="NCBI Taxonomy" id="1930276"/>
    <lineage>
        <taxon>Bacteria</taxon>
        <taxon>Pseudomonadati</taxon>
        <taxon>Planctomycetota</taxon>
        <taxon>Planctomycetia</taxon>
        <taxon>Pirellulales</taxon>
        <taxon>Lacipirellulaceae</taxon>
        <taxon>Adhaeretor</taxon>
    </lineage>
</organism>
<evidence type="ECO:0000313" key="8">
    <source>
        <dbReference type="Proteomes" id="UP000319852"/>
    </source>
</evidence>
<dbReference type="Pfam" id="PF03739">
    <property type="entry name" value="LptF_LptG"/>
    <property type="match status" value="1"/>
</dbReference>
<keyword evidence="5 6" id="KW-0472">Membrane</keyword>
<feature type="transmembrane region" description="Helical" evidence="6">
    <location>
        <begin position="96"/>
        <end position="115"/>
    </location>
</feature>
<accession>A0A517N0J6</accession>
<evidence type="ECO:0000256" key="2">
    <source>
        <dbReference type="ARBA" id="ARBA00022475"/>
    </source>
</evidence>
<protein>
    <submittedName>
        <fullName evidence="7">Putative permease YjgP/YjgQ family protein</fullName>
    </submittedName>
</protein>
<name>A0A517N0J6_9BACT</name>
<keyword evidence="4 6" id="KW-1133">Transmembrane helix</keyword>
<feature type="transmembrane region" description="Helical" evidence="6">
    <location>
        <begin position="12"/>
        <end position="37"/>
    </location>
</feature>
<dbReference type="OrthoDB" id="238655at2"/>
<dbReference type="AlphaFoldDB" id="A0A517N0J6"/>
<evidence type="ECO:0000313" key="7">
    <source>
        <dbReference type="EMBL" id="QDT00660.1"/>
    </source>
</evidence>
<evidence type="ECO:0000256" key="5">
    <source>
        <dbReference type="ARBA" id="ARBA00023136"/>
    </source>
</evidence>
<proteinExistence type="predicted"/>
<keyword evidence="2" id="KW-1003">Cell membrane</keyword>
<feature type="transmembrane region" description="Helical" evidence="6">
    <location>
        <begin position="368"/>
        <end position="388"/>
    </location>
</feature>
<dbReference type="KEGG" id="amob:HG15A2_39990"/>
<keyword evidence="8" id="KW-1185">Reference proteome</keyword>
<sequence>MRLITRYLLIELLKVFTVTLVSMTVFVFLVLIVGEAVKKGLGLAPILRILPYMLPQAMQYAVPGSMLMAATSVYGRVAASNELIAAKSLGISPMKFLWPAFLMAAVASLGAVKTIDLAVSWGREGVNRIAIESFEEIVYGRLNTTRQFRNNNFEILVRQVDGKRLISPYIFIHQSDGPTKTIMADEGHFSVNIAEDMVYLSGWNIEGEGSQNWKVDLPGENSLGLPLSQFLGFDSREKSPSDHALSEVGPAKEQQLVRIGQYQDEFSAVTSYSLLTGSFENLGEKQSKSNERRVQDARNRLNRLQTEPYRRWANGFSCLCFALIGAPMAIRRRQGEFWGSFFACFLPILLVYYPMLVGCVDQAKDGALPPQAVWLGNLVLALWGVWLMRRVIRF</sequence>
<comment type="subcellular location">
    <subcellularLocation>
        <location evidence="1">Cell membrane</location>
        <topology evidence="1">Multi-pass membrane protein</topology>
    </subcellularLocation>
</comment>
<dbReference type="EMBL" id="CP036263">
    <property type="protein sequence ID" value="QDT00660.1"/>
    <property type="molecule type" value="Genomic_DNA"/>
</dbReference>
<evidence type="ECO:0000256" key="1">
    <source>
        <dbReference type="ARBA" id="ARBA00004651"/>
    </source>
</evidence>
<dbReference type="GO" id="GO:0043190">
    <property type="term" value="C:ATP-binding cassette (ABC) transporter complex"/>
    <property type="evidence" value="ECO:0007669"/>
    <property type="project" value="TreeGrafter"/>
</dbReference>
<evidence type="ECO:0000256" key="4">
    <source>
        <dbReference type="ARBA" id="ARBA00022989"/>
    </source>
</evidence>